<dbReference type="EMBL" id="QXGC01003754">
    <property type="protein sequence ID" value="KAE9173350.1"/>
    <property type="molecule type" value="Genomic_DNA"/>
</dbReference>
<reference evidence="6 7" key="1">
    <citation type="submission" date="2018-09" db="EMBL/GenBank/DDBJ databases">
        <title>Genomic investigation of the strawberry pathogen Phytophthora fragariae indicates pathogenicity is determined by transcriptional variation in three key races.</title>
        <authorList>
            <person name="Adams T.M."/>
            <person name="Armitage A.D."/>
            <person name="Sobczyk M.K."/>
            <person name="Bates H.J."/>
            <person name="Dunwell J.M."/>
            <person name="Nellist C.F."/>
            <person name="Harrison R.J."/>
        </authorList>
    </citation>
    <scope>NUCLEOTIDE SEQUENCE [LARGE SCALE GENOMIC DNA]</scope>
    <source>
        <strain evidence="5 7">BC-23</strain>
        <strain evidence="4 8">ONT-3</strain>
        <strain evidence="3 6">SCRP245</strain>
    </source>
</reference>
<feature type="transmembrane region" description="Helical" evidence="2">
    <location>
        <begin position="44"/>
        <end position="61"/>
    </location>
</feature>
<dbReference type="EMBL" id="QXFW01003947">
    <property type="protein sequence ID" value="KAE8967975.1"/>
    <property type="molecule type" value="Genomic_DNA"/>
</dbReference>
<dbReference type="Proteomes" id="UP000488956">
    <property type="component" value="Unassembled WGS sequence"/>
</dbReference>
<accession>A0A6A3HGJ0</accession>
<evidence type="ECO:0000313" key="5">
    <source>
        <dbReference type="EMBL" id="KAE9173350.1"/>
    </source>
</evidence>
<feature type="compositionally biased region" description="Polar residues" evidence="1">
    <location>
        <begin position="312"/>
        <end position="324"/>
    </location>
</feature>
<name>A0A6A3HGJ0_9STRA</name>
<organism evidence="3 6">
    <name type="scientific">Phytophthora fragariae</name>
    <dbReference type="NCBI Taxonomy" id="53985"/>
    <lineage>
        <taxon>Eukaryota</taxon>
        <taxon>Sar</taxon>
        <taxon>Stramenopiles</taxon>
        <taxon>Oomycota</taxon>
        <taxon>Peronosporomycetes</taxon>
        <taxon>Peronosporales</taxon>
        <taxon>Peronosporaceae</taxon>
        <taxon>Phytophthora</taxon>
    </lineage>
</organism>
<proteinExistence type="predicted"/>
<evidence type="ECO:0000313" key="4">
    <source>
        <dbReference type="EMBL" id="KAE9066147.1"/>
    </source>
</evidence>
<dbReference type="Proteomes" id="UP000476176">
    <property type="component" value="Unassembled WGS sequence"/>
</dbReference>
<sequence length="324" mass="36497">MTITQDGMDAVSRSLFMPVMLMLDFGMFQYLVPVYYPRRHERRVQMLLLASFIGFATHVYFEHNVETMLAFNDISEACAQLTFLIQITLIGHAVRAKVKLRSITWFTYAAEALILLDWVNMLASAVEAAGVEVGDGLHVFSNVLESVTLTFVPVFRFYYLSLSSSFRQVLSERKLEMLCYFLVATHEDVFIVLEHATGVSWEYAQGIYMRSTIVTCILLNLRQKARPGVAPSRRIATQSSASSASASSGFNEVVPRPAARVVVTPVNKWRIESLSTSSAKLHRHIHAQSVLSMESTHHSGNHWAKSKRRAETSVQTMPLQTMQL</sequence>
<evidence type="ECO:0000313" key="8">
    <source>
        <dbReference type="Proteomes" id="UP000488956"/>
    </source>
</evidence>
<protein>
    <recommendedName>
        <fullName evidence="9">Intimal thickness related receptor IRP domain-containing protein</fullName>
    </recommendedName>
</protein>
<dbReference type="EMBL" id="QXFX01003951">
    <property type="protein sequence ID" value="KAE9066147.1"/>
    <property type="molecule type" value="Genomic_DNA"/>
</dbReference>
<keyword evidence="2" id="KW-1133">Transmembrane helix</keyword>
<dbReference type="AlphaFoldDB" id="A0A6A3HGJ0"/>
<keyword evidence="2" id="KW-0472">Membrane</keyword>
<dbReference type="Proteomes" id="UP000460718">
    <property type="component" value="Unassembled WGS sequence"/>
</dbReference>
<evidence type="ECO:0008006" key="9">
    <source>
        <dbReference type="Google" id="ProtNLM"/>
    </source>
</evidence>
<feature type="region of interest" description="Disordered" evidence="1">
    <location>
        <begin position="297"/>
        <end position="324"/>
    </location>
</feature>
<evidence type="ECO:0000313" key="3">
    <source>
        <dbReference type="EMBL" id="KAE8967975.1"/>
    </source>
</evidence>
<gene>
    <name evidence="5" type="ORF">PF004_g26998</name>
    <name evidence="4" type="ORF">PF010_g27916</name>
    <name evidence="3" type="ORF">PF011_g27362</name>
</gene>
<evidence type="ECO:0000313" key="6">
    <source>
        <dbReference type="Proteomes" id="UP000460718"/>
    </source>
</evidence>
<evidence type="ECO:0000256" key="2">
    <source>
        <dbReference type="SAM" id="Phobius"/>
    </source>
</evidence>
<feature type="transmembrane region" description="Helical" evidence="2">
    <location>
        <begin position="15"/>
        <end position="32"/>
    </location>
</feature>
<evidence type="ECO:0000313" key="7">
    <source>
        <dbReference type="Proteomes" id="UP000476176"/>
    </source>
</evidence>
<evidence type="ECO:0000256" key="1">
    <source>
        <dbReference type="SAM" id="MobiDB-lite"/>
    </source>
</evidence>
<keyword evidence="2" id="KW-0812">Transmembrane</keyword>
<comment type="caution">
    <text evidence="3">The sequence shown here is derived from an EMBL/GenBank/DDBJ whole genome shotgun (WGS) entry which is preliminary data.</text>
</comment>